<reference evidence="8 9" key="2">
    <citation type="submission" date="2019-09" db="EMBL/GenBank/DDBJ databases">
        <authorList>
            <person name="Mazur A."/>
        </authorList>
    </citation>
    <scope>NUCLEOTIDE SEQUENCE [LARGE SCALE GENOMIC DNA]</scope>
    <source>
        <strain evidence="8 9">3729k</strain>
    </source>
</reference>
<feature type="transmembrane region" description="Helical" evidence="6">
    <location>
        <begin position="57"/>
        <end position="82"/>
    </location>
</feature>
<protein>
    <submittedName>
        <fullName evidence="8">Zinc-ribbon domain-containing protein</fullName>
    </submittedName>
</protein>
<evidence type="ECO:0000256" key="6">
    <source>
        <dbReference type="SAM" id="Phobius"/>
    </source>
</evidence>
<dbReference type="Proteomes" id="UP000322165">
    <property type="component" value="Unassembled WGS sequence"/>
</dbReference>
<comment type="subcellular location">
    <subcellularLocation>
        <location evidence="1">Membrane</location>
    </subcellularLocation>
</comment>
<dbReference type="PANTHER" id="PTHR14948:SF44">
    <property type="entry name" value="PROLINE-RICH TRANSMEMBRANE PROTEIN 1-LIKE"/>
    <property type="match status" value="1"/>
</dbReference>
<evidence type="ECO:0000256" key="4">
    <source>
        <dbReference type="ARBA" id="ARBA00023136"/>
    </source>
</evidence>
<accession>A0A5B2ZB30</accession>
<feature type="region of interest" description="Disordered" evidence="5">
    <location>
        <begin position="28"/>
        <end position="51"/>
    </location>
</feature>
<keyword evidence="3 6" id="KW-1133">Transmembrane helix</keyword>
<feature type="domain" description="Zinc-ribbon" evidence="7">
    <location>
        <begin position="3"/>
        <end position="24"/>
    </location>
</feature>
<dbReference type="PANTHER" id="PTHR14948">
    <property type="entry name" value="NG5"/>
    <property type="match status" value="1"/>
</dbReference>
<evidence type="ECO:0000313" key="9">
    <source>
        <dbReference type="Proteomes" id="UP000322165"/>
    </source>
</evidence>
<dbReference type="AlphaFoldDB" id="A0A5B2ZB30"/>
<organism evidence="8 9">
    <name type="scientific">Arenimonas fontis</name>
    <dbReference type="NCBI Taxonomy" id="2608255"/>
    <lineage>
        <taxon>Bacteria</taxon>
        <taxon>Pseudomonadati</taxon>
        <taxon>Pseudomonadota</taxon>
        <taxon>Gammaproteobacteria</taxon>
        <taxon>Lysobacterales</taxon>
        <taxon>Lysobacteraceae</taxon>
        <taxon>Arenimonas</taxon>
    </lineage>
</organism>
<gene>
    <name evidence="8" type="ORF">F0415_09760</name>
</gene>
<sequence length="134" mass="13493">MNCPNCGHSNSAGASACEQCGASLAAAVPPAPPAAPPPPQYPPQAPAQAGPQVPNHLVWAILATICCCLPTGIVSIVYAAQVDGKLQAGDLAGARQSSDNAKLWAWISFGLGLVGISAYFGLAFLGFLADAGRH</sequence>
<dbReference type="InterPro" id="IPR051423">
    <property type="entry name" value="CD225/Dispanin"/>
</dbReference>
<feature type="compositionally biased region" description="Pro residues" evidence="5">
    <location>
        <begin position="29"/>
        <end position="45"/>
    </location>
</feature>
<keyword evidence="9" id="KW-1185">Reference proteome</keyword>
<feature type="transmembrane region" description="Helical" evidence="6">
    <location>
        <begin position="103"/>
        <end position="129"/>
    </location>
</feature>
<dbReference type="InterPro" id="IPR007593">
    <property type="entry name" value="CD225/Dispanin_fam"/>
</dbReference>
<keyword evidence="4 6" id="KW-0472">Membrane</keyword>
<dbReference type="InterPro" id="IPR026870">
    <property type="entry name" value="Zinc_ribbon_dom"/>
</dbReference>
<keyword evidence="2 6" id="KW-0812">Transmembrane</keyword>
<proteinExistence type="predicted"/>
<comment type="caution">
    <text evidence="8">The sequence shown here is derived from an EMBL/GenBank/DDBJ whole genome shotgun (WGS) entry which is preliminary data.</text>
</comment>
<evidence type="ECO:0000259" key="7">
    <source>
        <dbReference type="Pfam" id="PF13240"/>
    </source>
</evidence>
<reference evidence="8 9" key="1">
    <citation type="submission" date="2019-09" db="EMBL/GenBank/DDBJ databases">
        <title>Arenimonas chukotkensis sp. nov., a bacterium isolated from Chukotka hot spring, Arctic region, Russia.</title>
        <authorList>
            <person name="Zayulina K.S."/>
            <person name="Prokofeva M.I."/>
            <person name="Elcheninov A.G."/>
            <person name="Novikov A."/>
            <person name="Kochetkova T.V."/>
            <person name="Kublanov I.V."/>
        </authorList>
    </citation>
    <scope>NUCLEOTIDE SEQUENCE [LARGE SCALE GENOMIC DNA]</scope>
    <source>
        <strain evidence="8 9">3729k</strain>
    </source>
</reference>
<evidence type="ECO:0000256" key="1">
    <source>
        <dbReference type="ARBA" id="ARBA00004370"/>
    </source>
</evidence>
<evidence type="ECO:0000256" key="3">
    <source>
        <dbReference type="ARBA" id="ARBA00022989"/>
    </source>
</evidence>
<dbReference type="Pfam" id="PF13240">
    <property type="entry name" value="Zn_Ribbon_1"/>
    <property type="match status" value="1"/>
</dbReference>
<evidence type="ECO:0000256" key="5">
    <source>
        <dbReference type="SAM" id="MobiDB-lite"/>
    </source>
</evidence>
<evidence type="ECO:0000313" key="8">
    <source>
        <dbReference type="EMBL" id="KAA2284342.1"/>
    </source>
</evidence>
<evidence type="ECO:0000256" key="2">
    <source>
        <dbReference type="ARBA" id="ARBA00022692"/>
    </source>
</evidence>
<dbReference type="GO" id="GO:0016020">
    <property type="term" value="C:membrane"/>
    <property type="evidence" value="ECO:0007669"/>
    <property type="project" value="UniProtKB-SubCell"/>
</dbReference>
<dbReference type="Pfam" id="PF04505">
    <property type="entry name" value="CD225"/>
    <property type="match status" value="1"/>
</dbReference>
<name>A0A5B2ZB30_9GAMM</name>
<dbReference type="EMBL" id="VUOD01000007">
    <property type="protein sequence ID" value="KAA2284342.1"/>
    <property type="molecule type" value="Genomic_DNA"/>
</dbReference>